<dbReference type="Proteomes" id="UP000076964">
    <property type="component" value="Unassembled WGS sequence"/>
</dbReference>
<keyword evidence="4" id="KW-1185">Reference proteome</keyword>
<dbReference type="STRING" id="1795632.TH606_01055"/>
<dbReference type="Gene3D" id="3.40.50.20">
    <property type="match status" value="1"/>
</dbReference>
<evidence type="ECO:0000313" key="4">
    <source>
        <dbReference type="Proteomes" id="UP000076964"/>
    </source>
</evidence>
<dbReference type="GO" id="GO:0005524">
    <property type="term" value="F:ATP binding"/>
    <property type="evidence" value="ECO:0007669"/>
    <property type="project" value="UniProtKB-UniRule"/>
</dbReference>
<dbReference type="SUPFAM" id="SSF56059">
    <property type="entry name" value="Glutathione synthetase ATP-binding domain-like"/>
    <property type="match status" value="1"/>
</dbReference>
<dbReference type="GO" id="GO:0046872">
    <property type="term" value="F:metal ion binding"/>
    <property type="evidence" value="ECO:0007669"/>
    <property type="project" value="InterPro"/>
</dbReference>
<proteinExistence type="predicted"/>
<sequence>MSEEIVVAVSGINAVDNPGPGLGVIRSLKEDSSLKIKAIGLAYDAMEPGIYLDWLVDKSFIMPYPSSSEEDYLARLFYIKDVTGLQVVIPTLDAELPLFIKGEQELKSKGIETFLPTWEQFELRSKQRLIEMAPRLGLSVPPTEQVSSYSDLLKALDRIGFPAMVKGLFYKAYRVHTFAEAEGAFYKIVEEWGYPVLVQKVIQGEELNVVGVGDGEGGSLGMMAIKKLWITSLGKIWTGVTIKHEVLLESSQKFLRETGWRGAFELECIATDDRIYLIEINPRFPAWLYFATGAGINLPARLVKKVLGQPVETHSEYEAGRLYIRYTYDLVTDMDVFQKIVTRGET</sequence>
<dbReference type="PROSITE" id="PS50975">
    <property type="entry name" value="ATP_GRASP"/>
    <property type="match status" value="1"/>
</dbReference>
<keyword evidence="3" id="KW-0436">Ligase</keyword>
<protein>
    <submittedName>
        <fullName evidence="3">Carboxylate--amine ligase</fullName>
    </submittedName>
</protein>
<reference evidence="3 4" key="1">
    <citation type="submission" date="2016-02" db="EMBL/GenBank/DDBJ databases">
        <title>Draft genome sequence of Thermodesulfatator sp. S606.</title>
        <authorList>
            <person name="Lai Q."/>
            <person name="Cao J."/>
            <person name="Dupont S."/>
            <person name="Shao Z."/>
            <person name="Jebbar M."/>
            <person name="Alain K."/>
        </authorList>
    </citation>
    <scope>NUCLEOTIDE SEQUENCE [LARGE SCALE GENOMIC DNA]</scope>
    <source>
        <strain evidence="3 4">S606</strain>
    </source>
</reference>
<dbReference type="RefSeq" id="WP_068540717.1">
    <property type="nucleotide sequence ID" value="NZ_LSFI01000003.1"/>
</dbReference>
<evidence type="ECO:0000256" key="1">
    <source>
        <dbReference type="PROSITE-ProRule" id="PRU00409"/>
    </source>
</evidence>
<dbReference type="OrthoDB" id="9803907at2"/>
<accession>A0A177E9I2</accession>
<evidence type="ECO:0000259" key="2">
    <source>
        <dbReference type="PROSITE" id="PS50975"/>
    </source>
</evidence>
<keyword evidence="1" id="KW-0547">Nucleotide-binding</keyword>
<name>A0A177E9I2_9BACT</name>
<dbReference type="Gene3D" id="3.30.470.20">
    <property type="entry name" value="ATP-grasp fold, B domain"/>
    <property type="match status" value="1"/>
</dbReference>
<dbReference type="AlphaFoldDB" id="A0A177E9I2"/>
<feature type="domain" description="ATP-grasp" evidence="2">
    <location>
        <begin position="130"/>
        <end position="307"/>
    </location>
</feature>
<dbReference type="EMBL" id="LSFI01000003">
    <property type="protein sequence ID" value="OAG28575.1"/>
    <property type="molecule type" value="Genomic_DNA"/>
</dbReference>
<dbReference type="GO" id="GO:0016874">
    <property type="term" value="F:ligase activity"/>
    <property type="evidence" value="ECO:0007669"/>
    <property type="project" value="UniProtKB-KW"/>
</dbReference>
<evidence type="ECO:0000313" key="3">
    <source>
        <dbReference type="EMBL" id="OAG28575.1"/>
    </source>
</evidence>
<organism evidence="3 4">
    <name type="scientific">Thermodesulfatator autotrophicus</name>
    <dbReference type="NCBI Taxonomy" id="1795632"/>
    <lineage>
        <taxon>Bacteria</taxon>
        <taxon>Pseudomonadati</taxon>
        <taxon>Thermodesulfobacteriota</taxon>
        <taxon>Thermodesulfobacteria</taxon>
        <taxon>Thermodesulfobacteriales</taxon>
        <taxon>Thermodesulfatatoraceae</taxon>
        <taxon>Thermodesulfatator</taxon>
    </lineage>
</organism>
<dbReference type="Pfam" id="PF15632">
    <property type="entry name" value="ATPgrasp_Ter"/>
    <property type="match status" value="1"/>
</dbReference>
<comment type="caution">
    <text evidence="3">The sequence shown here is derived from an EMBL/GenBank/DDBJ whole genome shotgun (WGS) entry which is preliminary data.</text>
</comment>
<dbReference type="InterPro" id="IPR011761">
    <property type="entry name" value="ATP-grasp"/>
</dbReference>
<keyword evidence="1" id="KW-0067">ATP-binding</keyword>
<gene>
    <name evidence="3" type="ORF">TH606_01055</name>
</gene>